<dbReference type="GO" id="GO:0004843">
    <property type="term" value="F:cysteine-type deubiquitinase activity"/>
    <property type="evidence" value="ECO:0007669"/>
    <property type="project" value="UniProtKB-EC"/>
</dbReference>
<dbReference type="InterPro" id="IPR022105">
    <property type="entry name" value="DUF3645"/>
</dbReference>
<dbReference type="Pfam" id="PF12359">
    <property type="entry name" value="DUF3645"/>
    <property type="match status" value="1"/>
</dbReference>
<evidence type="ECO:0000256" key="6">
    <source>
        <dbReference type="ARBA" id="ARBA00022807"/>
    </source>
</evidence>
<evidence type="ECO:0000256" key="4">
    <source>
        <dbReference type="ARBA" id="ARBA00022786"/>
    </source>
</evidence>
<dbReference type="AlphaFoldDB" id="A0A6A5SKJ0"/>
<feature type="domain" description="DUF3638" evidence="8">
    <location>
        <begin position="70"/>
        <end position="291"/>
    </location>
</feature>
<keyword evidence="11" id="KW-1185">Reference proteome</keyword>
<evidence type="ECO:0000259" key="8">
    <source>
        <dbReference type="Pfam" id="PF12340"/>
    </source>
</evidence>
<feature type="domain" description="DUF3645" evidence="9">
    <location>
        <begin position="409"/>
        <end position="441"/>
    </location>
</feature>
<feature type="compositionally biased region" description="Acidic residues" evidence="7">
    <location>
        <begin position="1175"/>
        <end position="1184"/>
    </location>
</feature>
<keyword evidence="4" id="KW-0833">Ubl conjugation pathway</keyword>
<evidence type="ECO:0000256" key="5">
    <source>
        <dbReference type="ARBA" id="ARBA00022801"/>
    </source>
</evidence>
<evidence type="ECO:0000313" key="10">
    <source>
        <dbReference type="EMBL" id="KAF1937877.1"/>
    </source>
</evidence>
<gene>
    <name evidence="10" type="ORF">EJ02DRAFT_505725</name>
</gene>
<dbReference type="Proteomes" id="UP000800038">
    <property type="component" value="Unassembled WGS sequence"/>
</dbReference>
<dbReference type="InterPro" id="IPR051346">
    <property type="entry name" value="OTU_Deubiquitinase"/>
</dbReference>
<dbReference type="OrthoDB" id="3779780at2759"/>
<dbReference type="Pfam" id="PF12340">
    <property type="entry name" value="DUF3638"/>
    <property type="match status" value="1"/>
</dbReference>
<dbReference type="PANTHER" id="PTHR13367:SF32">
    <property type="entry name" value="DUF6606 DOMAIN-CONTAINING PROTEIN"/>
    <property type="match status" value="1"/>
</dbReference>
<evidence type="ECO:0000256" key="3">
    <source>
        <dbReference type="ARBA" id="ARBA00022670"/>
    </source>
</evidence>
<organism evidence="10 11">
    <name type="scientific">Clathrospora elynae</name>
    <dbReference type="NCBI Taxonomy" id="706981"/>
    <lineage>
        <taxon>Eukaryota</taxon>
        <taxon>Fungi</taxon>
        <taxon>Dikarya</taxon>
        <taxon>Ascomycota</taxon>
        <taxon>Pezizomycotina</taxon>
        <taxon>Dothideomycetes</taxon>
        <taxon>Pleosporomycetidae</taxon>
        <taxon>Pleosporales</taxon>
        <taxon>Diademaceae</taxon>
        <taxon>Clathrospora</taxon>
    </lineage>
</organism>
<dbReference type="InterPro" id="IPR022099">
    <property type="entry name" value="DUF3638"/>
</dbReference>
<keyword evidence="3" id="KW-0645">Protease</keyword>
<dbReference type="EC" id="3.4.19.12" evidence="2"/>
<evidence type="ECO:0000256" key="2">
    <source>
        <dbReference type="ARBA" id="ARBA00012759"/>
    </source>
</evidence>
<keyword evidence="6" id="KW-0788">Thiol protease</keyword>
<evidence type="ECO:0000313" key="11">
    <source>
        <dbReference type="Proteomes" id="UP000800038"/>
    </source>
</evidence>
<feature type="region of interest" description="Disordered" evidence="7">
    <location>
        <begin position="1163"/>
        <end position="1184"/>
    </location>
</feature>
<dbReference type="PANTHER" id="PTHR13367">
    <property type="entry name" value="UBIQUITIN THIOESTERASE"/>
    <property type="match status" value="1"/>
</dbReference>
<accession>A0A6A5SKJ0</accession>
<sequence>MVGLWPKATTLSLLRELRSTSGATFGTGVKQALIELGLAITKYQRLLRIQDGGCNNRSQQMLDEIANTGHANWSPHDHTDWLLLEIDSDVMLRPEQVDVALATISPESGQNSVVQLLMGKGKTSCILPMVALELASENLFRIIVPRPLLLQSAQIMQTKLGGLLDREVIHVPFSRKTPTSEGMIRAYDQLHCEIQNRSGVILALPEHILSFRLSGIQRLCDAKYNEAALMIETQTRFDKDARDVLDECDITLGIRTQLIYPSGSQQTVDGHPLRWKTVQSVLDLVFSYVDDLTHRFPNSIEVVVRTGLPLVYFLREDVERYLVEQMLLKICRGQTPILPVRHLQPSLQNDIHDFISKSIVDAKVTARVYSMFQEKRHLVDVLLHLRGLFVHGILLSTLKKRWNVQYGLHQTRDPIAVPYQAKGVPSPTSEWGHPDVAIILTCLSFYYGGLNMAQFKRAFNQLAKSNEPSIEYGIWVAEGVPEAFMNYNGINAEDSHQLRELHEHVRYKVCLLDSYLNSFVFPQHAKQFSRKLSASSSDLVLYDPSGQKTAATTGFSGTNDTRHQLPMAIKQNDLHKLAHSNAEVLAYLLEDRNKRYVRMVDPYTRRRLSEKELLKKLFHPGTVQDPHSCIRILIDAGAQILEHDNLGLVKAWLDVDNQAKAGVFFSDNHRAMVYYRKGAMMPLVATPFAKNLEECVVYLDESHCRGTDMKLPPSARAALTLGPHLTKDALVQAAMRMRLLGKSQSVTFFSPPEVHRGILDVRAATPGSPLGTLNSLDVIRWLLKRSCDAIDQLEPLYFNQSLEYLQRIQAGIDHPNFLADKVSRESYLDVVRTEELRSLKQLYGPKYQQTGADIDSHTFAPALRPYVREIVHRRVDFQDCGIAIHSSTLEEVEQEREMEFELECVREVQLPVHFEALEVTELHRHIRQFAKSGTLRVGSNAFEPMFRALQKTALGLKHGTVTADGMPAKLLVSTEFMRTVEITQPNDNFLRPCHWLLWNPKDEIGMLVSPEEANALIPILRYSGGPACHLIVYAAPLTRHMLQFNSIDYYAIPCLPQDFKVPIWLKVELGIFAGRLYLEWDEHKIVMSYLGMKASEQDAAEFVPAQCTESFATRPLAFLHDWLAVRRTGLDFEHTPVSFITTRKPLSARHSFFAQPAKDEDANAEFHRSAPTDQNVEDISDDLDDDEDDLNEFIFQYDGNDDDHDEFRDAAEDFVVEDTTFFDGKAYEQAEDQDVVKK</sequence>
<name>A0A6A5SKJ0_9PLEO</name>
<reference evidence="10" key="1">
    <citation type="journal article" date="2020" name="Stud. Mycol.">
        <title>101 Dothideomycetes genomes: a test case for predicting lifestyles and emergence of pathogens.</title>
        <authorList>
            <person name="Haridas S."/>
            <person name="Albert R."/>
            <person name="Binder M."/>
            <person name="Bloem J."/>
            <person name="Labutti K."/>
            <person name="Salamov A."/>
            <person name="Andreopoulos B."/>
            <person name="Baker S."/>
            <person name="Barry K."/>
            <person name="Bills G."/>
            <person name="Bluhm B."/>
            <person name="Cannon C."/>
            <person name="Castanera R."/>
            <person name="Culley D."/>
            <person name="Daum C."/>
            <person name="Ezra D."/>
            <person name="Gonzalez J."/>
            <person name="Henrissat B."/>
            <person name="Kuo A."/>
            <person name="Liang C."/>
            <person name="Lipzen A."/>
            <person name="Lutzoni F."/>
            <person name="Magnuson J."/>
            <person name="Mondo S."/>
            <person name="Nolan M."/>
            <person name="Ohm R."/>
            <person name="Pangilinan J."/>
            <person name="Park H.-J."/>
            <person name="Ramirez L."/>
            <person name="Alfaro M."/>
            <person name="Sun H."/>
            <person name="Tritt A."/>
            <person name="Yoshinaga Y."/>
            <person name="Zwiers L.-H."/>
            <person name="Turgeon B."/>
            <person name="Goodwin S."/>
            <person name="Spatafora J."/>
            <person name="Crous P."/>
            <person name="Grigoriev I."/>
        </authorList>
    </citation>
    <scope>NUCLEOTIDE SEQUENCE</scope>
    <source>
        <strain evidence="10">CBS 161.51</strain>
    </source>
</reference>
<evidence type="ECO:0000256" key="1">
    <source>
        <dbReference type="ARBA" id="ARBA00000707"/>
    </source>
</evidence>
<dbReference type="GO" id="GO:0006508">
    <property type="term" value="P:proteolysis"/>
    <property type="evidence" value="ECO:0007669"/>
    <property type="project" value="UniProtKB-KW"/>
</dbReference>
<evidence type="ECO:0000259" key="9">
    <source>
        <dbReference type="Pfam" id="PF12359"/>
    </source>
</evidence>
<comment type="catalytic activity">
    <reaction evidence="1">
        <text>Thiol-dependent hydrolysis of ester, thioester, amide, peptide and isopeptide bonds formed by the C-terminal Gly of ubiquitin (a 76-residue protein attached to proteins as an intracellular targeting signal).</text>
        <dbReference type="EC" id="3.4.19.12"/>
    </reaction>
</comment>
<protein>
    <recommendedName>
        <fullName evidence="2">ubiquitinyl hydrolase 1</fullName>
        <ecNumber evidence="2">3.4.19.12</ecNumber>
    </recommendedName>
</protein>
<evidence type="ECO:0000256" key="7">
    <source>
        <dbReference type="SAM" id="MobiDB-lite"/>
    </source>
</evidence>
<keyword evidence="5" id="KW-0378">Hydrolase</keyword>
<proteinExistence type="predicted"/>
<dbReference type="EMBL" id="ML976122">
    <property type="protein sequence ID" value="KAF1937877.1"/>
    <property type="molecule type" value="Genomic_DNA"/>
</dbReference>